<gene>
    <name evidence="1" type="ORF">BOO71_0000478</name>
</gene>
<name>A0A1U7P4R9_9DEIO</name>
<dbReference type="RefSeq" id="WP_139322655.1">
    <property type="nucleotide sequence ID" value="NZ_MSTI01000007.1"/>
</dbReference>
<dbReference type="Proteomes" id="UP000186607">
    <property type="component" value="Unassembled WGS sequence"/>
</dbReference>
<reference evidence="1 2" key="1">
    <citation type="submission" date="2017-01" db="EMBL/GenBank/DDBJ databases">
        <title>Genome Analysis of Deinococcus marmoris KOPRI26562.</title>
        <authorList>
            <person name="Kim J.H."/>
            <person name="Oh H.-M."/>
        </authorList>
    </citation>
    <scope>NUCLEOTIDE SEQUENCE [LARGE SCALE GENOMIC DNA]</scope>
    <source>
        <strain evidence="1 2">KOPRI26562</strain>
    </source>
</reference>
<sequence>MTSSPMSELERLDRACRAVSASIAEFDTITDPKLIDELDAALDGLLLPAPEPGHSEATLNTFTVELGALWDKKVAGTDTEGDHAAFLAARHAMLTALKAPVDSGFCACEGFDECVKLGVIKHASHQVLNTATGTLRTVHYFHIGPDSENGVIIQYCPGCGRVIKVNQEALAAFSEGEDHA</sequence>
<evidence type="ECO:0000313" key="2">
    <source>
        <dbReference type="Proteomes" id="UP000186607"/>
    </source>
</evidence>
<keyword evidence="2" id="KW-1185">Reference proteome</keyword>
<protein>
    <submittedName>
        <fullName evidence="1">Uncharacterized protein</fullName>
    </submittedName>
</protein>
<dbReference type="EMBL" id="MSTI01000007">
    <property type="protein sequence ID" value="OLV20150.1"/>
    <property type="molecule type" value="Genomic_DNA"/>
</dbReference>
<dbReference type="OrthoDB" id="527673at2"/>
<dbReference type="STRING" id="249408.BOO71_0000478"/>
<accession>A0A1U7P4R9</accession>
<dbReference type="AlphaFoldDB" id="A0A1U7P4R9"/>
<proteinExistence type="predicted"/>
<comment type="caution">
    <text evidence="1">The sequence shown here is derived from an EMBL/GenBank/DDBJ whole genome shotgun (WGS) entry which is preliminary data.</text>
</comment>
<organism evidence="1 2">
    <name type="scientific">Deinococcus marmoris</name>
    <dbReference type="NCBI Taxonomy" id="249408"/>
    <lineage>
        <taxon>Bacteria</taxon>
        <taxon>Thermotogati</taxon>
        <taxon>Deinococcota</taxon>
        <taxon>Deinococci</taxon>
        <taxon>Deinococcales</taxon>
        <taxon>Deinococcaceae</taxon>
        <taxon>Deinococcus</taxon>
    </lineage>
</organism>
<evidence type="ECO:0000313" key="1">
    <source>
        <dbReference type="EMBL" id="OLV20150.1"/>
    </source>
</evidence>